<dbReference type="GO" id="GO:0097546">
    <property type="term" value="C:ciliary base"/>
    <property type="evidence" value="ECO:0007669"/>
    <property type="project" value="TreeGrafter"/>
</dbReference>
<dbReference type="PANTHER" id="PTHR21532:SF0">
    <property type="entry name" value="CILIA- AND FLAGELLA-ASSOCIATED PROTEIN 36"/>
    <property type="match status" value="1"/>
</dbReference>
<gene>
    <name evidence="12" type="ORF">PGLA1383_LOCUS6284</name>
    <name evidence="13" type="ORF">PGLA2088_LOCUS43695</name>
</gene>
<evidence type="ECO:0000256" key="3">
    <source>
        <dbReference type="ARBA" id="ARBA00007460"/>
    </source>
</evidence>
<dbReference type="EMBL" id="CAJNNV010002586">
    <property type="protein sequence ID" value="CAE8587446.1"/>
    <property type="molecule type" value="Genomic_DNA"/>
</dbReference>
<evidence type="ECO:0000256" key="4">
    <source>
        <dbReference type="ARBA" id="ARBA00021815"/>
    </source>
</evidence>
<comment type="similarity">
    <text evidence="3">Belongs to the CFAP36 family.</text>
</comment>
<dbReference type="OrthoDB" id="441328at2759"/>
<evidence type="ECO:0000259" key="11">
    <source>
        <dbReference type="Pfam" id="PF11527"/>
    </source>
</evidence>
<evidence type="ECO:0000256" key="8">
    <source>
        <dbReference type="ARBA" id="ARBA00023273"/>
    </source>
</evidence>
<evidence type="ECO:0000256" key="7">
    <source>
        <dbReference type="ARBA" id="ARBA00023069"/>
    </source>
</evidence>
<keyword evidence="8" id="KW-0966">Cell projection</keyword>
<organism evidence="12 14">
    <name type="scientific">Polarella glacialis</name>
    <name type="common">Dinoflagellate</name>
    <dbReference type="NCBI Taxonomy" id="89957"/>
    <lineage>
        <taxon>Eukaryota</taxon>
        <taxon>Sar</taxon>
        <taxon>Alveolata</taxon>
        <taxon>Dinophyceae</taxon>
        <taxon>Suessiales</taxon>
        <taxon>Suessiaceae</taxon>
        <taxon>Polarella</taxon>
    </lineage>
</organism>
<evidence type="ECO:0000313" key="12">
    <source>
        <dbReference type="EMBL" id="CAE8587446.1"/>
    </source>
</evidence>
<evidence type="ECO:0000256" key="2">
    <source>
        <dbReference type="ARBA" id="ARBA00004496"/>
    </source>
</evidence>
<dbReference type="PANTHER" id="PTHR21532">
    <property type="entry name" value="PHOSPHODIESTERASE HL"/>
    <property type="match status" value="1"/>
</dbReference>
<accession>A0A813DKQ4</accession>
<proteinExistence type="inferred from homology"/>
<evidence type="ECO:0000313" key="13">
    <source>
        <dbReference type="EMBL" id="CAE8724394.1"/>
    </source>
</evidence>
<comment type="subcellular location">
    <subcellularLocation>
        <location evidence="1">Cell projection</location>
        <location evidence="1">Cilium</location>
    </subcellularLocation>
    <subcellularLocation>
        <location evidence="2">Cytoplasm</location>
    </subcellularLocation>
</comment>
<reference evidence="12" key="1">
    <citation type="submission" date="2021-02" db="EMBL/GenBank/DDBJ databases">
        <authorList>
            <person name="Dougan E. K."/>
            <person name="Rhodes N."/>
            <person name="Thang M."/>
            <person name="Chan C."/>
        </authorList>
    </citation>
    <scope>NUCLEOTIDE SEQUENCE</scope>
</reference>
<comment type="caution">
    <text evidence="12">The sequence shown here is derived from an EMBL/GenBank/DDBJ whole genome shotgun (WGS) entry which is preliminary data.</text>
</comment>
<dbReference type="Proteomes" id="UP000654075">
    <property type="component" value="Unassembled WGS sequence"/>
</dbReference>
<dbReference type="InterPro" id="IPR042541">
    <property type="entry name" value="BART_sf"/>
</dbReference>
<dbReference type="EMBL" id="CAJNNW010034878">
    <property type="protein sequence ID" value="CAE8724394.1"/>
    <property type="molecule type" value="Genomic_DNA"/>
</dbReference>
<keyword evidence="5" id="KW-0963">Cytoplasm</keyword>
<evidence type="ECO:0000256" key="1">
    <source>
        <dbReference type="ARBA" id="ARBA00004138"/>
    </source>
</evidence>
<evidence type="ECO:0000256" key="10">
    <source>
        <dbReference type="SAM" id="MobiDB-lite"/>
    </source>
</evidence>
<evidence type="ECO:0000256" key="6">
    <source>
        <dbReference type="ARBA" id="ARBA00023054"/>
    </source>
</evidence>
<evidence type="ECO:0000256" key="9">
    <source>
        <dbReference type="ARBA" id="ARBA00031593"/>
    </source>
</evidence>
<keyword evidence="6" id="KW-0175">Coiled coil</keyword>
<keyword evidence="7" id="KW-0969">Cilium</keyword>
<sequence length="242" mass="26486">MTADCSQDWLNDYVRQFMKSPSWAGPIKSFIDDNSGIFDVAAPDENKLEYTEVHDCFKELVDSLLAAHLLEVDITPEAFASAYDSLARADPEFGSITEQLVSVADFLVFKKMMMGRNLSQKPEDSQARSISSQCGDAEVPVDQRRLRRSGASEDLGDLEVASGTEQSAAEKPKSEQSLEVSKELGLQISSLPTPARGPSVKRADRIAAIVQKAIKPESPPDALERAALVRSALTQLLVTTRR</sequence>
<feature type="region of interest" description="Disordered" evidence="10">
    <location>
        <begin position="118"/>
        <end position="181"/>
    </location>
</feature>
<name>A0A813DKQ4_POLGL</name>
<dbReference type="GO" id="GO:0005930">
    <property type="term" value="C:axoneme"/>
    <property type="evidence" value="ECO:0007669"/>
    <property type="project" value="TreeGrafter"/>
</dbReference>
<dbReference type="InterPro" id="IPR038888">
    <property type="entry name" value="CFAP36"/>
</dbReference>
<dbReference type="Pfam" id="PF11527">
    <property type="entry name" value="ARL2_Bind_BART"/>
    <property type="match status" value="1"/>
</dbReference>
<dbReference type="InterPro" id="IPR023379">
    <property type="entry name" value="BART_dom"/>
</dbReference>
<protein>
    <recommendedName>
        <fullName evidence="4">Cilia- and flagella-associated protein 36</fullName>
    </recommendedName>
    <alternativeName>
        <fullName evidence="9">Coiled-coil domain-containing protein 104</fullName>
    </alternativeName>
</protein>
<feature type="domain" description="BART" evidence="11">
    <location>
        <begin position="7"/>
        <end position="119"/>
    </location>
</feature>
<dbReference type="AlphaFoldDB" id="A0A813DKQ4"/>
<keyword evidence="14" id="KW-1185">Reference proteome</keyword>
<evidence type="ECO:0000313" key="14">
    <source>
        <dbReference type="Proteomes" id="UP000654075"/>
    </source>
</evidence>
<dbReference type="Proteomes" id="UP000626109">
    <property type="component" value="Unassembled WGS sequence"/>
</dbReference>
<dbReference type="Gene3D" id="1.20.1520.10">
    <property type="entry name" value="ADP-ribosylation factor-like 2-binding protein, domain"/>
    <property type="match status" value="1"/>
</dbReference>
<feature type="compositionally biased region" description="Basic and acidic residues" evidence="10">
    <location>
        <begin position="168"/>
        <end position="181"/>
    </location>
</feature>
<evidence type="ECO:0000256" key="5">
    <source>
        <dbReference type="ARBA" id="ARBA00022490"/>
    </source>
</evidence>